<feature type="transmembrane region" description="Helical" evidence="12">
    <location>
        <begin position="7"/>
        <end position="27"/>
    </location>
</feature>
<comment type="similarity">
    <text evidence="2 10">Belongs to the mitochondrial carrier (TC 2.A.29) family.</text>
</comment>
<keyword evidence="3 10" id="KW-0813">Transport</keyword>
<keyword evidence="7 12" id="KW-1133">Transmembrane helix</keyword>
<evidence type="ECO:0000256" key="10">
    <source>
        <dbReference type="RuleBase" id="RU000488"/>
    </source>
</evidence>
<keyword evidence="4 9" id="KW-0812">Transmembrane</keyword>
<proteinExistence type="inferred from homology"/>
<evidence type="ECO:0000256" key="6">
    <source>
        <dbReference type="ARBA" id="ARBA00022792"/>
    </source>
</evidence>
<dbReference type="PANTHER" id="PTHR45667">
    <property type="entry name" value="S-ADENOSYLMETHIONINE MITOCHONDRIAL CARRIER PROTEIN"/>
    <property type="match status" value="1"/>
</dbReference>
<evidence type="ECO:0000256" key="1">
    <source>
        <dbReference type="ARBA" id="ARBA00004141"/>
    </source>
</evidence>
<dbReference type="AlphaFoldDB" id="A0AAN6W7U6"/>
<dbReference type="SUPFAM" id="SSF103506">
    <property type="entry name" value="Mitochondrial carrier"/>
    <property type="match status" value="1"/>
</dbReference>
<dbReference type="Proteomes" id="UP001302321">
    <property type="component" value="Unassembled WGS sequence"/>
</dbReference>
<evidence type="ECO:0000256" key="7">
    <source>
        <dbReference type="ARBA" id="ARBA00022989"/>
    </source>
</evidence>
<comment type="caution">
    <text evidence="13">The sequence shown here is derived from an EMBL/GenBank/DDBJ whole genome shotgun (WGS) entry which is preliminary data.</text>
</comment>
<accession>A0AAN6W7U6</accession>
<feature type="repeat" description="Solcar" evidence="9">
    <location>
        <begin position="94"/>
        <end position="186"/>
    </location>
</feature>
<dbReference type="InterPro" id="IPR023395">
    <property type="entry name" value="MCP_dom_sf"/>
</dbReference>
<evidence type="ECO:0000256" key="2">
    <source>
        <dbReference type="ARBA" id="ARBA00006375"/>
    </source>
</evidence>
<feature type="repeat" description="Solcar" evidence="9">
    <location>
        <begin position="4"/>
        <end position="84"/>
    </location>
</feature>
<keyword evidence="8 9" id="KW-0472">Membrane</keyword>
<keyword evidence="14" id="KW-1185">Reference proteome</keyword>
<feature type="region of interest" description="Disordered" evidence="11">
    <location>
        <begin position="194"/>
        <end position="222"/>
    </location>
</feature>
<reference evidence="13" key="2">
    <citation type="submission" date="2023-05" db="EMBL/GenBank/DDBJ databases">
        <authorList>
            <consortium name="Lawrence Berkeley National Laboratory"/>
            <person name="Steindorff A."/>
            <person name="Hensen N."/>
            <person name="Bonometti L."/>
            <person name="Westerberg I."/>
            <person name="Brannstrom I.O."/>
            <person name="Guillou S."/>
            <person name="Cros-Aarteil S."/>
            <person name="Calhoun S."/>
            <person name="Haridas S."/>
            <person name="Kuo A."/>
            <person name="Mondo S."/>
            <person name="Pangilinan J."/>
            <person name="Riley R."/>
            <person name="Labutti K."/>
            <person name="Andreopoulos B."/>
            <person name="Lipzen A."/>
            <person name="Chen C."/>
            <person name="Yanf M."/>
            <person name="Daum C."/>
            <person name="Ng V."/>
            <person name="Clum A."/>
            <person name="Ohm R."/>
            <person name="Martin F."/>
            <person name="Silar P."/>
            <person name="Natvig D."/>
            <person name="Lalanne C."/>
            <person name="Gautier V."/>
            <person name="Ament-Velasquez S.L."/>
            <person name="Kruys A."/>
            <person name="Hutchinson M.I."/>
            <person name="Powell A.J."/>
            <person name="Barry K."/>
            <person name="Miller A.N."/>
            <person name="Grigoriev I.V."/>
            <person name="Debuchy R."/>
            <person name="Gladieux P."/>
            <person name="Thoren M.H."/>
            <person name="Johannesson H."/>
        </authorList>
    </citation>
    <scope>NUCLEOTIDE SEQUENCE</scope>
    <source>
        <strain evidence="13">CBS 892.96</strain>
    </source>
</reference>
<feature type="repeat" description="Solcar" evidence="9">
    <location>
        <begin position="230"/>
        <end position="317"/>
    </location>
</feature>
<dbReference type="Pfam" id="PF00153">
    <property type="entry name" value="Mito_carr"/>
    <property type="match status" value="3"/>
</dbReference>
<keyword evidence="6" id="KW-0496">Mitochondrion</keyword>
<feature type="transmembrane region" description="Helical" evidence="12">
    <location>
        <begin position="56"/>
        <end position="78"/>
    </location>
</feature>
<gene>
    <name evidence="13" type="ORF">QBC36DRAFT_290341</name>
</gene>
<dbReference type="InterPro" id="IPR018108">
    <property type="entry name" value="MCP_transmembrane"/>
</dbReference>
<organism evidence="13 14">
    <name type="scientific">Triangularia setosa</name>
    <dbReference type="NCBI Taxonomy" id="2587417"/>
    <lineage>
        <taxon>Eukaryota</taxon>
        <taxon>Fungi</taxon>
        <taxon>Dikarya</taxon>
        <taxon>Ascomycota</taxon>
        <taxon>Pezizomycotina</taxon>
        <taxon>Sordariomycetes</taxon>
        <taxon>Sordariomycetidae</taxon>
        <taxon>Sordariales</taxon>
        <taxon>Podosporaceae</taxon>
        <taxon>Triangularia</taxon>
    </lineage>
</organism>
<reference evidence="13" key="1">
    <citation type="journal article" date="2023" name="Mol. Phylogenet. Evol.">
        <title>Genome-scale phylogeny and comparative genomics of the fungal order Sordariales.</title>
        <authorList>
            <person name="Hensen N."/>
            <person name="Bonometti L."/>
            <person name="Westerberg I."/>
            <person name="Brannstrom I.O."/>
            <person name="Guillou S."/>
            <person name="Cros-Aarteil S."/>
            <person name="Calhoun S."/>
            <person name="Haridas S."/>
            <person name="Kuo A."/>
            <person name="Mondo S."/>
            <person name="Pangilinan J."/>
            <person name="Riley R."/>
            <person name="LaButti K."/>
            <person name="Andreopoulos B."/>
            <person name="Lipzen A."/>
            <person name="Chen C."/>
            <person name="Yan M."/>
            <person name="Daum C."/>
            <person name="Ng V."/>
            <person name="Clum A."/>
            <person name="Steindorff A."/>
            <person name="Ohm R.A."/>
            <person name="Martin F."/>
            <person name="Silar P."/>
            <person name="Natvig D.O."/>
            <person name="Lalanne C."/>
            <person name="Gautier V."/>
            <person name="Ament-Velasquez S.L."/>
            <person name="Kruys A."/>
            <person name="Hutchinson M.I."/>
            <person name="Powell A.J."/>
            <person name="Barry K."/>
            <person name="Miller A.N."/>
            <person name="Grigoriev I.V."/>
            <person name="Debuchy R."/>
            <person name="Gladieux P."/>
            <person name="Hiltunen Thoren M."/>
            <person name="Johannesson H."/>
        </authorList>
    </citation>
    <scope>NUCLEOTIDE SEQUENCE</scope>
    <source>
        <strain evidence="13">CBS 892.96</strain>
    </source>
</reference>
<feature type="compositionally biased region" description="Polar residues" evidence="11">
    <location>
        <begin position="209"/>
        <end position="222"/>
    </location>
</feature>
<evidence type="ECO:0000256" key="12">
    <source>
        <dbReference type="SAM" id="Phobius"/>
    </source>
</evidence>
<name>A0AAN6W7U6_9PEZI</name>
<evidence type="ECO:0000256" key="8">
    <source>
        <dbReference type="ARBA" id="ARBA00023136"/>
    </source>
</evidence>
<keyword evidence="5" id="KW-0677">Repeat</keyword>
<evidence type="ECO:0000313" key="14">
    <source>
        <dbReference type="Proteomes" id="UP001302321"/>
    </source>
</evidence>
<dbReference type="PROSITE" id="PS50920">
    <property type="entry name" value="SOLCAR"/>
    <property type="match status" value="3"/>
</dbReference>
<evidence type="ECO:0000256" key="9">
    <source>
        <dbReference type="PROSITE-ProRule" id="PRU00282"/>
    </source>
</evidence>
<protein>
    <submittedName>
        <fullName evidence="13">S-adenosylmethionine mitochondrial carrier protein</fullName>
    </submittedName>
</protein>
<comment type="subcellular location">
    <subcellularLocation>
        <location evidence="1">Membrane</location>
        <topology evidence="1">Multi-pass membrane protein</topology>
    </subcellularLocation>
</comment>
<dbReference type="Gene3D" id="1.50.40.10">
    <property type="entry name" value="Mitochondrial carrier domain"/>
    <property type="match status" value="2"/>
</dbReference>
<evidence type="ECO:0000256" key="3">
    <source>
        <dbReference type="ARBA" id="ARBA00022448"/>
    </source>
</evidence>
<sequence length="329" mass="35339">MRDNTQAEILAAGAVAAFTVDLLIYPLDTIKTRYQSQGFTDQSGRPGSISNGFRGLYQGIGSVIFATLPAAAIFFISYESAKLALKSSLPNAAPQPVIHAVASAGAELASCTVLTPAEVIKQNAQVLQRSDSSRNNRSSSIEALRMVWQSEGGAARRLWTGYTALVARNLPFTALQFPLFEGFRGYIWNRRRGSAKPSQPWKDCAGSDELQNTTQSKETRQNGLKSALVETGMVTGASAAMSGSLAALITTPLDVIKTRIMLSAGSSSTRESVREIAGRIIREEGVRGIFRGAVLRGTWTALGSGLYLGSYEMAKVWLKGTSPERHNLS</sequence>
<evidence type="ECO:0000256" key="4">
    <source>
        <dbReference type="ARBA" id="ARBA00022692"/>
    </source>
</evidence>
<dbReference type="EMBL" id="MU866190">
    <property type="protein sequence ID" value="KAK4176660.1"/>
    <property type="molecule type" value="Genomic_DNA"/>
</dbReference>
<evidence type="ECO:0000313" key="13">
    <source>
        <dbReference type="EMBL" id="KAK4176660.1"/>
    </source>
</evidence>
<evidence type="ECO:0000256" key="5">
    <source>
        <dbReference type="ARBA" id="ARBA00022737"/>
    </source>
</evidence>
<dbReference type="GO" id="GO:0016020">
    <property type="term" value="C:membrane"/>
    <property type="evidence" value="ECO:0007669"/>
    <property type="project" value="UniProtKB-SubCell"/>
</dbReference>
<evidence type="ECO:0000256" key="11">
    <source>
        <dbReference type="SAM" id="MobiDB-lite"/>
    </source>
</evidence>
<keyword evidence="6" id="KW-0999">Mitochondrion inner membrane</keyword>